<name>A0A5S3PNG2_9FLAO</name>
<feature type="signal peptide" evidence="1">
    <location>
        <begin position="1"/>
        <end position="29"/>
    </location>
</feature>
<reference evidence="2 3" key="1">
    <citation type="submission" date="2019-05" db="EMBL/GenBank/DDBJ databases">
        <authorList>
            <person name="Zhang J.-Y."/>
            <person name="Feg X."/>
            <person name="Du Z.-J."/>
        </authorList>
    </citation>
    <scope>NUCLEOTIDE SEQUENCE [LARGE SCALE GENOMIC DNA]</scope>
    <source>
        <strain evidence="2 3">RZ26</strain>
    </source>
</reference>
<organism evidence="2 3">
    <name type="scientific">Maribacter algarum</name>
    <name type="common">ex Zhang et al. 2020</name>
    <dbReference type="NCBI Taxonomy" id="2578118"/>
    <lineage>
        <taxon>Bacteria</taxon>
        <taxon>Pseudomonadati</taxon>
        <taxon>Bacteroidota</taxon>
        <taxon>Flavobacteriia</taxon>
        <taxon>Flavobacteriales</taxon>
        <taxon>Flavobacteriaceae</taxon>
        <taxon>Maribacter</taxon>
    </lineage>
</organism>
<dbReference type="PROSITE" id="PS51257">
    <property type="entry name" value="PROKAR_LIPOPROTEIN"/>
    <property type="match status" value="1"/>
</dbReference>
<keyword evidence="3" id="KW-1185">Reference proteome</keyword>
<proteinExistence type="predicted"/>
<comment type="caution">
    <text evidence="2">The sequence shown here is derived from an EMBL/GenBank/DDBJ whole genome shotgun (WGS) entry which is preliminary data.</text>
</comment>
<gene>
    <name evidence="2" type="ORF">FEE95_15075</name>
</gene>
<accession>A0A5S3PNG2</accession>
<keyword evidence="1" id="KW-0732">Signal</keyword>
<feature type="chain" id="PRO_5024287316" evidence="1">
    <location>
        <begin position="30"/>
        <end position="749"/>
    </location>
</feature>
<evidence type="ECO:0000256" key="1">
    <source>
        <dbReference type="SAM" id="SignalP"/>
    </source>
</evidence>
<dbReference type="OrthoDB" id="1386432at2"/>
<evidence type="ECO:0000313" key="2">
    <source>
        <dbReference type="EMBL" id="TMM55963.1"/>
    </source>
</evidence>
<dbReference type="AlphaFoldDB" id="A0A5S3PNG2"/>
<dbReference type="RefSeq" id="WP_138658831.1">
    <property type="nucleotide sequence ID" value="NZ_VATY01000003.1"/>
</dbReference>
<dbReference type="Proteomes" id="UP000310314">
    <property type="component" value="Unassembled WGS sequence"/>
</dbReference>
<evidence type="ECO:0000313" key="3">
    <source>
        <dbReference type="Proteomes" id="UP000310314"/>
    </source>
</evidence>
<dbReference type="EMBL" id="VATY01000003">
    <property type="protein sequence ID" value="TMM55963.1"/>
    <property type="molecule type" value="Genomic_DNA"/>
</dbReference>
<protein>
    <submittedName>
        <fullName evidence="2">Uncharacterized protein</fullName>
    </submittedName>
</protein>
<sequence length="749" mass="81526">MKTQNKLITRAMVVILTVIILGCSKDNLADEVIAQDVCKTDPCGNPDICPDACPTPVAPEGSITKDDFSTEGNRVDTDNGFTIDGKLDMKTESGETISFIDADAELEFNEDGSLKNISGTVEIPSPSNYFEFENPVKADIGFFTGKYLNENRNFEIKLKDTISYFVFAISVAIELKVGVNDDPNATKPISISPPISGGHITLIADYNDPMYFYSLGIDGSTGNNSGDGNTDDDDELSGVSFGLSKKGQLFYEPILPVDNVVSFDAKSVTGGSFSFWGVLKTNGMYYKNSGFDTDFNLKEPMNSTITAGYRAGINGTMNFSANIKNIVSFSFPMGKGSAAIVAEANTKGEIGAQAFVNGLVDPDLSWWPTFIPVTPDGSLNAYGYVEETGFFDMGLSGDLSLEMPTKTKSIEGEMQLTPEAFTMNGKVIDGEDEWAARAIFTKDETRCISTPPDNFSDGIAETVTDQIDNAIAITEKAIEELNKAEEQYELELSLRGLREVLPGIITEGEKAIDDAAQAGIDSGNAIINKFLNDNDRVLCSHNLSGQITSITRGHRDALTRLKNAVADENDNAQTRAELEAALRDLASMDKINKTFSVTIIHGGTVFKCSRFTRTDTKSVTVNERILTASQKAMLLEAADNVKHIPEADGIRIDAQLIVNQLPTVEELEKLKGEVTQCVAELTDGLSEAGFIYNHDSKEYSFFIIVNGEEIEVDGFDIFKKNELIAVARPEINGCNPDDALKRLIEKARR</sequence>